<proteinExistence type="predicted"/>
<dbReference type="STRING" id="446462.Amir_1878"/>
<dbReference type="RefSeq" id="WP_015800715.1">
    <property type="nucleotide sequence ID" value="NC_013093.1"/>
</dbReference>
<evidence type="ECO:0000256" key="1">
    <source>
        <dbReference type="SAM" id="MobiDB-lite"/>
    </source>
</evidence>
<evidence type="ECO:0000313" key="2">
    <source>
        <dbReference type="EMBL" id="ACU35826.1"/>
    </source>
</evidence>
<evidence type="ECO:0000313" key="3">
    <source>
        <dbReference type="Proteomes" id="UP000002213"/>
    </source>
</evidence>
<keyword evidence="3" id="KW-1185">Reference proteome</keyword>
<protein>
    <submittedName>
        <fullName evidence="2">Uncharacterized protein</fullName>
    </submittedName>
</protein>
<gene>
    <name evidence="2" type="ordered locus">Amir_1878</name>
</gene>
<dbReference type="AlphaFoldDB" id="C6WE83"/>
<dbReference type="HOGENOM" id="CLU_2535084_0_0_11"/>
<reference evidence="2 3" key="1">
    <citation type="journal article" date="2009" name="Stand. Genomic Sci.">
        <title>Complete genome sequence of Actinosynnema mirum type strain (101).</title>
        <authorList>
            <person name="Land M."/>
            <person name="Lapidus A."/>
            <person name="Mayilraj S."/>
            <person name="Chen F."/>
            <person name="Copeland A."/>
            <person name="Del Rio T.G."/>
            <person name="Nolan M."/>
            <person name="Lucas S."/>
            <person name="Tice H."/>
            <person name="Cheng J.F."/>
            <person name="Chertkov O."/>
            <person name="Bruce D."/>
            <person name="Goodwin L."/>
            <person name="Pitluck S."/>
            <person name="Rohde M."/>
            <person name="Goker M."/>
            <person name="Pati A."/>
            <person name="Ivanova N."/>
            <person name="Mavromatis K."/>
            <person name="Chen A."/>
            <person name="Palaniappan K."/>
            <person name="Hauser L."/>
            <person name="Chang Y.J."/>
            <person name="Jeffries C.C."/>
            <person name="Brettin T."/>
            <person name="Detter J.C."/>
            <person name="Han C."/>
            <person name="Chain P."/>
            <person name="Tindall B.J."/>
            <person name="Bristow J."/>
            <person name="Eisen J.A."/>
            <person name="Markowitz V."/>
            <person name="Hugenholtz P."/>
            <person name="Kyrpides N.C."/>
            <person name="Klenk H.P."/>
        </authorList>
    </citation>
    <scope>NUCLEOTIDE SEQUENCE [LARGE SCALE GENOMIC DNA]</scope>
    <source>
        <strain evidence="3">ATCC 29888 / DSM 43827 / JCM 3225 / NBRC 14064 / NCIMB 13271 / NRRL B-12336 / IMRU 3971 / 101</strain>
    </source>
</reference>
<accession>C6WE83</accession>
<dbReference type="Proteomes" id="UP000002213">
    <property type="component" value="Chromosome"/>
</dbReference>
<feature type="region of interest" description="Disordered" evidence="1">
    <location>
        <begin position="42"/>
        <end position="83"/>
    </location>
</feature>
<dbReference type="KEGG" id="ami:Amir_1878"/>
<feature type="compositionally biased region" description="Basic and acidic residues" evidence="1">
    <location>
        <begin position="50"/>
        <end position="83"/>
    </location>
</feature>
<sequence length="83" mass="8730">MILGDAVRKRCAVRPLAGAVAEPLPRRVAAVVPGALADRARAAWTGADRTGADRTGADRTGADRTRADRVRADRVRADRTPAA</sequence>
<organism evidence="2 3">
    <name type="scientific">Actinosynnema mirum (strain ATCC 29888 / DSM 43827 / JCM 3225 / NBRC 14064 / NCIMB 13271 / NRRL B-12336 / IMRU 3971 / 101)</name>
    <dbReference type="NCBI Taxonomy" id="446462"/>
    <lineage>
        <taxon>Bacteria</taxon>
        <taxon>Bacillati</taxon>
        <taxon>Actinomycetota</taxon>
        <taxon>Actinomycetes</taxon>
        <taxon>Pseudonocardiales</taxon>
        <taxon>Pseudonocardiaceae</taxon>
        <taxon>Actinosynnema</taxon>
    </lineage>
</organism>
<dbReference type="EMBL" id="CP001630">
    <property type="protein sequence ID" value="ACU35826.1"/>
    <property type="molecule type" value="Genomic_DNA"/>
</dbReference>
<name>C6WE83_ACTMD</name>